<dbReference type="Proteomes" id="UP001464378">
    <property type="component" value="Unassembled WGS sequence"/>
</dbReference>
<comment type="caution">
    <text evidence="2">The sequence shown here is derived from an EMBL/GenBank/DDBJ whole genome shotgun (WGS) entry which is preliminary data.</text>
</comment>
<dbReference type="Gene3D" id="3.40.630.10">
    <property type="entry name" value="Zn peptidases"/>
    <property type="match status" value="1"/>
</dbReference>
<dbReference type="InterPro" id="IPR002933">
    <property type="entry name" value="Peptidase_M20"/>
</dbReference>
<keyword evidence="3" id="KW-1185">Reference proteome</keyword>
<dbReference type="Gene3D" id="3.30.70.360">
    <property type="match status" value="1"/>
</dbReference>
<dbReference type="NCBIfam" id="TIGR01891">
    <property type="entry name" value="amidohydrolases"/>
    <property type="match status" value="1"/>
</dbReference>
<accession>A0ABV1E683</accession>
<reference evidence="2 3" key="1">
    <citation type="submission" date="2024-03" db="EMBL/GenBank/DDBJ databases">
        <title>Human intestinal bacterial collection.</title>
        <authorList>
            <person name="Pauvert C."/>
            <person name="Hitch T.C.A."/>
            <person name="Clavel T."/>
        </authorList>
    </citation>
    <scope>NUCLEOTIDE SEQUENCE [LARGE SCALE GENOMIC DNA]</scope>
    <source>
        <strain evidence="2 3">CLA-AP-H29</strain>
    </source>
</reference>
<dbReference type="InterPro" id="IPR017439">
    <property type="entry name" value="Amidohydrolase"/>
</dbReference>
<dbReference type="Pfam" id="PF01546">
    <property type="entry name" value="Peptidase_M20"/>
    <property type="match status" value="1"/>
</dbReference>
<evidence type="ECO:0000313" key="2">
    <source>
        <dbReference type="EMBL" id="MEQ2442804.1"/>
    </source>
</evidence>
<dbReference type="PANTHER" id="PTHR11014">
    <property type="entry name" value="PEPTIDASE M20 FAMILY MEMBER"/>
    <property type="match status" value="1"/>
</dbReference>
<dbReference type="RefSeq" id="WP_349231203.1">
    <property type="nucleotide sequence ID" value="NZ_JBBMFK010000005.1"/>
</dbReference>
<dbReference type="EMBL" id="JBBMFK010000005">
    <property type="protein sequence ID" value="MEQ2442804.1"/>
    <property type="molecule type" value="Genomic_DNA"/>
</dbReference>
<organism evidence="2 3">
    <name type="scientific">Pseudoflavonifractor intestinihominis</name>
    <dbReference type="NCBI Taxonomy" id="3133171"/>
    <lineage>
        <taxon>Bacteria</taxon>
        <taxon>Bacillati</taxon>
        <taxon>Bacillota</taxon>
        <taxon>Clostridia</taxon>
        <taxon>Eubacteriales</taxon>
        <taxon>Oscillospiraceae</taxon>
        <taxon>Pseudoflavonifractor</taxon>
    </lineage>
</organism>
<evidence type="ECO:0000259" key="1">
    <source>
        <dbReference type="Pfam" id="PF07687"/>
    </source>
</evidence>
<dbReference type="Pfam" id="PF07687">
    <property type="entry name" value="M20_dimer"/>
    <property type="match status" value="1"/>
</dbReference>
<dbReference type="PIRSF" id="PIRSF005962">
    <property type="entry name" value="Pept_M20D_amidohydro"/>
    <property type="match status" value="1"/>
</dbReference>
<evidence type="ECO:0000313" key="3">
    <source>
        <dbReference type="Proteomes" id="UP001464378"/>
    </source>
</evidence>
<gene>
    <name evidence="2" type="ORF">WMO64_04920</name>
</gene>
<dbReference type="SUPFAM" id="SSF55031">
    <property type="entry name" value="Bacterial exopeptidase dimerisation domain"/>
    <property type="match status" value="1"/>
</dbReference>
<name>A0ABV1E683_9FIRM</name>
<protein>
    <submittedName>
        <fullName evidence="2">Amidohydrolase</fullName>
    </submittedName>
</protein>
<sequence>MEEQMLRDYVVGLRRAFHQEPELGLKEFETSRRVQEELSARSIPFHMVGETGVVAEISGGRPGPTVLLRADMDALPIQEATGLPFASRVPGVMHACGHDAHTAMLLGAAALLWEEREALPGRVRLVFEPAEEFAGAGRALLEAGILDGVDTAFAVHVAPNLPCGAVSVQPGVRMSGCGFFSLTVRGKSGHGSAPHEGIDVIPAACAMVSALQTVVSREVSPRDFVVITVGTFHAGTAANILAGEAKLTGTIRYQNPALKEMLPAALERVLRGTAEAFRVTIDLKCGMGLSPVVNDAACSAVAERAAAGLLEAAELPMGTGSDDFSYYTQRVPGVYAFLGTGGDHPIHHECFTLDEDALAPGSRLYARYAEEYLRGGCL</sequence>
<feature type="domain" description="Peptidase M20 dimerisation" evidence="1">
    <location>
        <begin position="179"/>
        <end position="271"/>
    </location>
</feature>
<dbReference type="InterPro" id="IPR036264">
    <property type="entry name" value="Bact_exopeptidase_dim_dom"/>
</dbReference>
<proteinExistence type="predicted"/>
<dbReference type="InterPro" id="IPR011650">
    <property type="entry name" value="Peptidase_M20_dimer"/>
</dbReference>
<dbReference type="SUPFAM" id="SSF53187">
    <property type="entry name" value="Zn-dependent exopeptidases"/>
    <property type="match status" value="1"/>
</dbReference>
<dbReference type="PANTHER" id="PTHR11014:SF63">
    <property type="entry name" value="METALLOPEPTIDASE, PUTATIVE (AFU_ORTHOLOGUE AFUA_6G09600)-RELATED"/>
    <property type="match status" value="1"/>
</dbReference>